<dbReference type="EMBL" id="JBHTBW010000082">
    <property type="protein sequence ID" value="MFC7443265.1"/>
    <property type="molecule type" value="Genomic_DNA"/>
</dbReference>
<evidence type="ECO:0000313" key="2">
    <source>
        <dbReference type="EMBL" id="MFC7443265.1"/>
    </source>
</evidence>
<dbReference type="RefSeq" id="WP_379867594.1">
    <property type="nucleotide sequence ID" value="NZ_JBHTBW010000082.1"/>
</dbReference>
<evidence type="ECO:0000256" key="1">
    <source>
        <dbReference type="SAM" id="MobiDB-lite"/>
    </source>
</evidence>
<proteinExistence type="predicted"/>
<protein>
    <submittedName>
        <fullName evidence="2">Uncharacterized protein</fullName>
    </submittedName>
</protein>
<dbReference type="Proteomes" id="UP001596500">
    <property type="component" value="Unassembled WGS sequence"/>
</dbReference>
<evidence type="ECO:0000313" key="3">
    <source>
        <dbReference type="Proteomes" id="UP001596500"/>
    </source>
</evidence>
<feature type="non-terminal residue" evidence="2">
    <location>
        <position position="1"/>
    </location>
</feature>
<name>A0ABW2RQP1_9BACL</name>
<accession>A0ABW2RQP1</accession>
<sequence length="80" mass="9036">APMVLGPKPWESRSLPGTNNPTSREVGFSLYTSWFDSMSWPCEKGLSGKRTMDETRQERCWSRFAGAKPMKGAFIGKLHK</sequence>
<reference evidence="3" key="1">
    <citation type="journal article" date="2019" name="Int. J. Syst. Evol. Microbiol.">
        <title>The Global Catalogue of Microorganisms (GCM) 10K type strain sequencing project: providing services to taxonomists for standard genome sequencing and annotation.</title>
        <authorList>
            <consortium name="The Broad Institute Genomics Platform"/>
            <consortium name="The Broad Institute Genome Sequencing Center for Infectious Disease"/>
            <person name="Wu L."/>
            <person name="Ma J."/>
        </authorList>
    </citation>
    <scope>NUCLEOTIDE SEQUENCE [LARGE SCALE GENOMIC DNA]</scope>
    <source>
        <strain evidence="3">CGMCC 1.12942</strain>
    </source>
</reference>
<organism evidence="2 3">
    <name type="scientific">Laceyella putida</name>
    <dbReference type="NCBI Taxonomy" id="110101"/>
    <lineage>
        <taxon>Bacteria</taxon>
        <taxon>Bacillati</taxon>
        <taxon>Bacillota</taxon>
        <taxon>Bacilli</taxon>
        <taxon>Bacillales</taxon>
        <taxon>Thermoactinomycetaceae</taxon>
        <taxon>Laceyella</taxon>
    </lineage>
</organism>
<gene>
    <name evidence="2" type="ORF">ACFQNG_19550</name>
</gene>
<comment type="caution">
    <text evidence="2">The sequence shown here is derived from an EMBL/GenBank/DDBJ whole genome shotgun (WGS) entry which is preliminary data.</text>
</comment>
<keyword evidence="3" id="KW-1185">Reference proteome</keyword>
<feature type="region of interest" description="Disordered" evidence="1">
    <location>
        <begin position="1"/>
        <end position="21"/>
    </location>
</feature>